<reference evidence="2" key="1">
    <citation type="submission" date="2021-01" db="EMBL/GenBank/DDBJ databases">
        <authorList>
            <person name="Corre E."/>
            <person name="Pelletier E."/>
            <person name="Niang G."/>
            <person name="Scheremetjew M."/>
            <person name="Finn R."/>
            <person name="Kale V."/>
            <person name="Holt S."/>
            <person name="Cochrane G."/>
            <person name="Meng A."/>
            <person name="Brown T."/>
            <person name="Cohen L."/>
        </authorList>
    </citation>
    <scope>NUCLEOTIDE SEQUENCE</scope>
    <source>
        <strain evidence="2">308</strain>
    </source>
</reference>
<dbReference type="InterPro" id="IPR000421">
    <property type="entry name" value="FA58C"/>
</dbReference>
<proteinExistence type="predicted"/>
<dbReference type="InterPro" id="IPR008979">
    <property type="entry name" value="Galactose-bd-like_sf"/>
</dbReference>
<dbReference type="SUPFAM" id="SSF49785">
    <property type="entry name" value="Galactose-binding domain-like"/>
    <property type="match status" value="1"/>
</dbReference>
<gene>
    <name evidence="2" type="ORF">CHYS00102_LOCUS6842</name>
</gene>
<dbReference type="Pfam" id="PF00754">
    <property type="entry name" value="F5_F8_type_C"/>
    <property type="match status" value="1"/>
</dbReference>
<dbReference type="AlphaFoldDB" id="A0A7S1FNI5"/>
<feature type="domain" description="F5/8 type C" evidence="1">
    <location>
        <begin position="104"/>
        <end position="228"/>
    </location>
</feature>
<dbReference type="EMBL" id="HBFR01009434">
    <property type="protein sequence ID" value="CAD8879658.1"/>
    <property type="molecule type" value="Transcribed_RNA"/>
</dbReference>
<accession>A0A7S1FNI5</accession>
<dbReference type="Gene3D" id="2.60.120.260">
    <property type="entry name" value="Galactose-binding domain-like"/>
    <property type="match status" value="1"/>
</dbReference>
<organism evidence="2">
    <name type="scientific">Corethron hystrix</name>
    <dbReference type="NCBI Taxonomy" id="216773"/>
    <lineage>
        <taxon>Eukaryota</taxon>
        <taxon>Sar</taxon>
        <taxon>Stramenopiles</taxon>
        <taxon>Ochrophyta</taxon>
        <taxon>Bacillariophyta</taxon>
        <taxon>Coscinodiscophyceae</taxon>
        <taxon>Corethrophycidae</taxon>
        <taxon>Corethrales</taxon>
        <taxon>Corethraceae</taxon>
        <taxon>Corethron</taxon>
    </lineage>
</organism>
<name>A0A7S1FNI5_9STRA</name>
<sequence length="238" mass="26642">MKLKIIGGNMNFRIHRKVSEGVLSPAPRLFHGRYLQGATKFLCLALLTAGAHSNSVGKDVKNFQGFEETINFNSHHIEEGNTVIDLKDGPEVRKLATNELVARVNASSAQNGRNFAPERAIDGRIGSQWKSKAGDVQNFQFQFNEVQNVKCIRIYFGGTCPIKYIISTKGSMKSEWTKFKIIDQEARGKKPNSLCGRNQKVTVPKVRKVRYINIRTSKTDRKRGISIRAIKVSSDGDC</sequence>
<protein>
    <recommendedName>
        <fullName evidence="1">F5/8 type C domain-containing protein</fullName>
    </recommendedName>
</protein>
<evidence type="ECO:0000313" key="2">
    <source>
        <dbReference type="EMBL" id="CAD8879658.1"/>
    </source>
</evidence>
<evidence type="ECO:0000259" key="1">
    <source>
        <dbReference type="Pfam" id="PF00754"/>
    </source>
</evidence>